<dbReference type="GO" id="GO:0012505">
    <property type="term" value="C:endomembrane system"/>
    <property type="evidence" value="ECO:0007669"/>
    <property type="project" value="UniProtKB-SubCell"/>
</dbReference>
<evidence type="ECO:0000256" key="1">
    <source>
        <dbReference type="ARBA" id="ARBA00004156"/>
    </source>
</evidence>
<evidence type="ECO:0000256" key="4">
    <source>
        <dbReference type="ARBA" id="ARBA00023136"/>
    </source>
</evidence>
<dbReference type="PROSITE" id="PS51886">
    <property type="entry name" value="TLDC"/>
    <property type="match status" value="1"/>
</dbReference>
<name>A0A6B2L2Q5_9EUKA</name>
<dbReference type="PROSITE" id="PS50086">
    <property type="entry name" value="TBC_RABGAP"/>
    <property type="match status" value="1"/>
</dbReference>
<sequence length="483" mass="55595">MQQFEVPGQSSSRERAWKTIVTIEDGTAVRLGLGYLIKKGVPNAKRRDVWLALAGVKHFLKKDVHLKGSYCSRLVEVFGERVPLSIQKPPLFGFKESFESHFLTAQGLEACKRILCVFAMENPGIVYSPSIVDLVCLFLHYVTEEEAYYMLNYVLKNTENRNYHIPTSKKDCQKVIFTFANFLEHKSKHLYHHIQSLNFDTEFFEKWLIRFFVGEMPYSKVIRILDAFLLEGYSILFRVGLALLLENQNSLMKCTDGKNFTNMLQQITTQLIDDNTLMKTALGLSLKEVDLPEMFVTFLDHVKEPSIPIYYRPKIDVPPKIFPEELFEHIYAWLPDKIRIKDPVLLHTPEVDGYSFKKFINRIAKYEFVLLVLKSQHGQVFGAFTDTFWNPGDAITGGIDCFVFTLHPTIAKYAYVPGAKPYFLLVKPDSFTVGLGSNSGVALYVDHDWRATSGKCEVFDNTPLNHPDPEDFTIINWELYTFK</sequence>
<comment type="subcellular location">
    <subcellularLocation>
        <location evidence="1">Cytoplasmic vesicle membrane</location>
    </subcellularLocation>
    <subcellularLocation>
        <location evidence="2">Endomembrane system</location>
        <topology evidence="2">Peripheral membrane protein</topology>
    </subcellularLocation>
    <subcellularLocation>
        <location evidence="6">Synapse</location>
    </subcellularLocation>
</comment>
<organism evidence="9">
    <name type="scientific">Arcella intermedia</name>
    <dbReference type="NCBI Taxonomy" id="1963864"/>
    <lineage>
        <taxon>Eukaryota</taxon>
        <taxon>Amoebozoa</taxon>
        <taxon>Tubulinea</taxon>
        <taxon>Elardia</taxon>
        <taxon>Arcellinida</taxon>
        <taxon>Sphaerothecina</taxon>
        <taxon>Arcellidae</taxon>
        <taxon>Arcella</taxon>
    </lineage>
</organism>
<dbReference type="SMART" id="SM00164">
    <property type="entry name" value="TBC"/>
    <property type="match status" value="1"/>
</dbReference>
<evidence type="ECO:0000256" key="6">
    <source>
        <dbReference type="ARBA" id="ARBA00034103"/>
    </source>
</evidence>
<evidence type="ECO:0000259" key="8">
    <source>
        <dbReference type="PROSITE" id="PS51886"/>
    </source>
</evidence>
<dbReference type="Pfam" id="PF00566">
    <property type="entry name" value="RabGAP-TBC"/>
    <property type="match status" value="1"/>
</dbReference>
<reference evidence="9" key="1">
    <citation type="journal article" date="2020" name="J. Eukaryot. Microbiol.">
        <title>De novo Sequencing, Assembly and Annotation of the Transcriptome for the Free-Living Testate Amoeba Arcella intermedia.</title>
        <authorList>
            <person name="Ribeiro G.M."/>
            <person name="Porfirio-Sousa A.L."/>
            <person name="Maurer-Alcala X.X."/>
            <person name="Katz L.A."/>
            <person name="Lahr D.J.G."/>
        </authorList>
    </citation>
    <scope>NUCLEOTIDE SEQUENCE</scope>
</reference>
<dbReference type="AlphaFoldDB" id="A0A6B2L2Q5"/>
<dbReference type="PANTHER" id="PTHR23354">
    <property type="entry name" value="NUCLEOLAR PROTEIN 7/ESTROGEN RECEPTOR COACTIVATOR-RELATED"/>
    <property type="match status" value="1"/>
</dbReference>
<keyword evidence="3" id="KW-0770">Synapse</keyword>
<dbReference type="PANTHER" id="PTHR23354:SF122">
    <property type="entry name" value="GTPASE-ACTIVATING PROTEIN SKYWALKER"/>
    <property type="match status" value="1"/>
</dbReference>
<feature type="domain" description="TLDc" evidence="8">
    <location>
        <begin position="320"/>
        <end position="483"/>
    </location>
</feature>
<keyword evidence="4" id="KW-0472">Membrane</keyword>
<feature type="domain" description="Rab-GAP TBC" evidence="7">
    <location>
        <begin position="40"/>
        <end position="232"/>
    </location>
</feature>
<dbReference type="Pfam" id="PF07534">
    <property type="entry name" value="TLD"/>
    <property type="match status" value="1"/>
</dbReference>
<dbReference type="Gene3D" id="1.10.472.80">
    <property type="entry name" value="Ypt/Rab-GAP domain of gyp1p, domain 3"/>
    <property type="match status" value="1"/>
</dbReference>
<dbReference type="SMART" id="SM00584">
    <property type="entry name" value="TLDc"/>
    <property type="match status" value="1"/>
</dbReference>
<dbReference type="InterPro" id="IPR006571">
    <property type="entry name" value="TLDc_dom"/>
</dbReference>
<evidence type="ECO:0000259" key="7">
    <source>
        <dbReference type="PROSITE" id="PS50086"/>
    </source>
</evidence>
<proteinExistence type="predicted"/>
<keyword evidence="5" id="KW-0968">Cytoplasmic vesicle</keyword>
<evidence type="ECO:0008006" key="10">
    <source>
        <dbReference type="Google" id="ProtNLM"/>
    </source>
</evidence>
<protein>
    <recommendedName>
        <fullName evidence="10">TLDc domain-containing protein</fullName>
    </recommendedName>
</protein>
<evidence type="ECO:0000256" key="2">
    <source>
        <dbReference type="ARBA" id="ARBA00004184"/>
    </source>
</evidence>
<dbReference type="GO" id="GO:0030659">
    <property type="term" value="C:cytoplasmic vesicle membrane"/>
    <property type="evidence" value="ECO:0007669"/>
    <property type="project" value="UniProtKB-SubCell"/>
</dbReference>
<dbReference type="InterPro" id="IPR035969">
    <property type="entry name" value="Rab-GAP_TBC_sf"/>
</dbReference>
<accession>A0A6B2L2Q5</accession>
<dbReference type="InterPro" id="IPR000195">
    <property type="entry name" value="Rab-GAP-TBC_dom"/>
</dbReference>
<evidence type="ECO:0000313" key="9">
    <source>
        <dbReference type="EMBL" id="NDV31177.1"/>
    </source>
</evidence>
<dbReference type="Gene3D" id="1.10.8.270">
    <property type="entry name" value="putative rabgap domain of human tbc1 domain family member 14 like domains"/>
    <property type="match status" value="1"/>
</dbReference>
<dbReference type="EMBL" id="GIBP01002208">
    <property type="protein sequence ID" value="NDV31177.1"/>
    <property type="molecule type" value="Transcribed_RNA"/>
</dbReference>
<evidence type="ECO:0000256" key="3">
    <source>
        <dbReference type="ARBA" id="ARBA00023018"/>
    </source>
</evidence>
<dbReference type="SUPFAM" id="SSF47923">
    <property type="entry name" value="Ypt/Rab-GAP domain of gyp1p"/>
    <property type="match status" value="2"/>
</dbReference>
<evidence type="ECO:0000256" key="5">
    <source>
        <dbReference type="ARBA" id="ARBA00023329"/>
    </source>
</evidence>